<dbReference type="SUPFAM" id="SSF88659">
    <property type="entry name" value="Sigma3 and sigma4 domains of RNA polymerase sigma factors"/>
    <property type="match status" value="1"/>
</dbReference>
<dbReference type="Proteomes" id="UP000322244">
    <property type="component" value="Unassembled WGS sequence"/>
</dbReference>
<dbReference type="RefSeq" id="WP_149430903.1">
    <property type="nucleotide sequence ID" value="NZ_VLNY01000006.1"/>
</dbReference>
<organism evidence="1 2">
    <name type="scientific">Antrihabitans cavernicola</name>
    <dbReference type="NCBI Taxonomy" id="2495913"/>
    <lineage>
        <taxon>Bacteria</taxon>
        <taxon>Bacillati</taxon>
        <taxon>Actinomycetota</taxon>
        <taxon>Actinomycetes</taxon>
        <taxon>Mycobacteriales</taxon>
        <taxon>Nocardiaceae</taxon>
        <taxon>Antrihabitans</taxon>
    </lineage>
</organism>
<dbReference type="Gene3D" id="1.10.10.10">
    <property type="entry name" value="Winged helix-like DNA-binding domain superfamily/Winged helix DNA-binding domain"/>
    <property type="match status" value="1"/>
</dbReference>
<proteinExistence type="predicted"/>
<evidence type="ECO:0000313" key="1">
    <source>
        <dbReference type="EMBL" id="KAA0022142.1"/>
    </source>
</evidence>
<dbReference type="InterPro" id="IPR013324">
    <property type="entry name" value="RNA_pol_sigma_r3/r4-like"/>
</dbReference>
<evidence type="ECO:0000313" key="2">
    <source>
        <dbReference type="Proteomes" id="UP000322244"/>
    </source>
</evidence>
<gene>
    <name evidence="1" type="ORF">FOY51_14150</name>
</gene>
<keyword evidence="2" id="KW-1185">Reference proteome</keyword>
<dbReference type="InterPro" id="IPR036388">
    <property type="entry name" value="WH-like_DNA-bd_sf"/>
</dbReference>
<comment type="caution">
    <text evidence="1">The sequence shown here is derived from an EMBL/GenBank/DDBJ whole genome shotgun (WGS) entry which is preliminary data.</text>
</comment>
<protein>
    <submittedName>
        <fullName evidence="1">Sigma-70 family RNA polymerase sigma factor</fullName>
    </submittedName>
</protein>
<sequence>MMGWVARAAAQTAERVQEPRNRFARWTARWRPPSTAVPAARFQDDDEPYPGHWRELPTPWPSTDPAAAATQALLSEALATLPTTWRAVVIARDTLGRSPDQVSAELDLTEPEQTAILNQARAALRERMAQQLTGEDDR</sequence>
<dbReference type="OrthoDB" id="5244716at2"/>
<dbReference type="EMBL" id="VLNY01000006">
    <property type="protein sequence ID" value="KAA0022142.1"/>
    <property type="molecule type" value="Genomic_DNA"/>
</dbReference>
<dbReference type="AlphaFoldDB" id="A0A5A7SAD3"/>
<name>A0A5A7SAD3_9NOCA</name>
<reference evidence="1 2" key="1">
    <citation type="submission" date="2019-07" db="EMBL/GenBank/DDBJ databases">
        <title>Rhodococcus cavernicolus sp. nov., isolated from a cave.</title>
        <authorList>
            <person name="Lee S.D."/>
        </authorList>
    </citation>
    <scope>NUCLEOTIDE SEQUENCE [LARGE SCALE GENOMIC DNA]</scope>
    <source>
        <strain evidence="1 2">C1-24</strain>
    </source>
</reference>
<accession>A0A5A7SAD3</accession>